<protein>
    <recommendedName>
        <fullName evidence="3">Glycine dehydrogenase</fullName>
    </recommendedName>
</protein>
<evidence type="ECO:0008006" key="3">
    <source>
        <dbReference type="Google" id="ProtNLM"/>
    </source>
</evidence>
<reference evidence="1" key="1">
    <citation type="journal article" date="2014" name="Int. J. Syst. Evol. Microbiol.">
        <title>Complete genome sequence of Corynebacterium casei LMG S-19264T (=DSM 44701T), isolated from a smear-ripened cheese.</title>
        <authorList>
            <consortium name="US DOE Joint Genome Institute (JGI-PGF)"/>
            <person name="Walter F."/>
            <person name="Albersmeier A."/>
            <person name="Kalinowski J."/>
            <person name="Ruckert C."/>
        </authorList>
    </citation>
    <scope>NUCLEOTIDE SEQUENCE</scope>
    <source>
        <strain evidence="1">KCTC 12710</strain>
    </source>
</reference>
<accession>A0A918R206</accession>
<organism evidence="1 2">
    <name type="scientific">Algibacter mikhailovii</name>
    <dbReference type="NCBI Taxonomy" id="425498"/>
    <lineage>
        <taxon>Bacteria</taxon>
        <taxon>Pseudomonadati</taxon>
        <taxon>Bacteroidota</taxon>
        <taxon>Flavobacteriia</taxon>
        <taxon>Flavobacteriales</taxon>
        <taxon>Flavobacteriaceae</taxon>
        <taxon>Algibacter</taxon>
    </lineage>
</organism>
<gene>
    <name evidence="1" type="ORF">GCM10007028_16230</name>
</gene>
<dbReference type="AlphaFoldDB" id="A0A918R206"/>
<evidence type="ECO:0000313" key="2">
    <source>
        <dbReference type="Proteomes" id="UP000636004"/>
    </source>
</evidence>
<dbReference type="RefSeq" id="WP_189360281.1">
    <property type="nucleotide sequence ID" value="NZ_BMWZ01000003.1"/>
</dbReference>
<sequence>MSKVKIFMPCNEANHVCDKTQYKESTLWEKIILNLHLIYCSACRKYSSNNGKLTKLLKDSKIDCLDDKSKEAMKKEFEKALAKNQPE</sequence>
<dbReference type="EMBL" id="BMWZ01000003">
    <property type="protein sequence ID" value="GGZ79419.1"/>
    <property type="molecule type" value="Genomic_DNA"/>
</dbReference>
<reference evidence="1" key="2">
    <citation type="submission" date="2020-09" db="EMBL/GenBank/DDBJ databases">
        <authorList>
            <person name="Sun Q."/>
            <person name="Kim S."/>
        </authorList>
    </citation>
    <scope>NUCLEOTIDE SEQUENCE</scope>
    <source>
        <strain evidence="1">KCTC 12710</strain>
    </source>
</reference>
<comment type="caution">
    <text evidence="1">The sequence shown here is derived from an EMBL/GenBank/DDBJ whole genome shotgun (WGS) entry which is preliminary data.</text>
</comment>
<evidence type="ECO:0000313" key="1">
    <source>
        <dbReference type="EMBL" id="GGZ79419.1"/>
    </source>
</evidence>
<name>A0A918R206_9FLAO</name>
<keyword evidence="2" id="KW-1185">Reference proteome</keyword>
<dbReference type="Proteomes" id="UP000636004">
    <property type="component" value="Unassembled WGS sequence"/>
</dbReference>
<proteinExistence type="predicted"/>